<evidence type="ECO:0000256" key="3">
    <source>
        <dbReference type="ARBA" id="ARBA00022989"/>
    </source>
</evidence>
<evidence type="ECO:0000256" key="4">
    <source>
        <dbReference type="ARBA" id="ARBA00023136"/>
    </source>
</evidence>
<evidence type="ECO:0000256" key="5">
    <source>
        <dbReference type="SAM" id="Phobius"/>
    </source>
</evidence>
<feature type="transmembrane region" description="Helical" evidence="5">
    <location>
        <begin position="257"/>
        <end position="277"/>
    </location>
</feature>
<keyword evidence="2 5" id="KW-0812">Transmembrane</keyword>
<dbReference type="Pfam" id="PF07690">
    <property type="entry name" value="MFS_1"/>
    <property type="match status" value="1"/>
</dbReference>
<dbReference type="CDD" id="cd17339">
    <property type="entry name" value="MFS_NIMT_CynX_like"/>
    <property type="match status" value="1"/>
</dbReference>
<dbReference type="PANTHER" id="PTHR23523:SF2">
    <property type="entry name" value="2-NITROIMIDAZOLE TRANSPORTER"/>
    <property type="match status" value="1"/>
</dbReference>
<comment type="subcellular location">
    <subcellularLocation>
        <location evidence="1">Cell membrane</location>
        <topology evidence="1">Multi-pass membrane protein</topology>
    </subcellularLocation>
</comment>
<evidence type="ECO:0000313" key="8">
    <source>
        <dbReference type="Proteomes" id="UP000317043"/>
    </source>
</evidence>
<evidence type="ECO:0000256" key="1">
    <source>
        <dbReference type="ARBA" id="ARBA00004651"/>
    </source>
</evidence>
<sequence>MTATHDSARRTAKRLPATPMAGLIISGVLLAALNLRTAVTSVGPVLSEIQDGLGMSAAIAGVLTTLPVICFAVMGGVTPALVRRFGDRAVLLVALGATATGLILRAGIESVPVFLLASTAALAGGAIGNVAIPTIVKHHFPDRVGALTMTYSTSLALGSMLAASFTVPLEQLAGGSWQWALGLWAVPAIIAMVPWLFLTTRGDARRRATGANKPIRGITRSKLGWMMLIAFGSQSLIAYVMFGWLPEIMRDHGFSAAQAGVMLGVFTAIGVPVALITPILATRRPNQRALMVFLVSGYFVGMPALWLGGQSWVSWAGLVFTAISMGTFPLMLTLFVLRTRTAGGTAALSAFAQSGGYLMSGVGPILVGVLYEVTGDWTAPFCILLGSAVVHLFSSWTTTSDRYLEDELAAKAG</sequence>
<dbReference type="Gene3D" id="1.20.1250.20">
    <property type="entry name" value="MFS general substrate transporter like domains"/>
    <property type="match status" value="2"/>
</dbReference>
<dbReference type="AlphaFoldDB" id="A0A543B435"/>
<keyword evidence="3 5" id="KW-1133">Transmembrane helix</keyword>
<dbReference type="SUPFAM" id="SSF103473">
    <property type="entry name" value="MFS general substrate transporter"/>
    <property type="match status" value="1"/>
</dbReference>
<protein>
    <submittedName>
        <fullName evidence="7">CP family cyanate transporter-like MFS transporter</fullName>
    </submittedName>
</protein>
<feature type="domain" description="Major facilitator superfamily (MFS) profile" evidence="6">
    <location>
        <begin position="20"/>
        <end position="403"/>
    </location>
</feature>
<dbReference type="EMBL" id="VFOW01000001">
    <property type="protein sequence ID" value="TQL79595.1"/>
    <property type="molecule type" value="Genomic_DNA"/>
</dbReference>
<feature type="transmembrane region" description="Helical" evidence="5">
    <location>
        <begin position="20"/>
        <end position="39"/>
    </location>
</feature>
<evidence type="ECO:0000256" key="2">
    <source>
        <dbReference type="ARBA" id="ARBA00022692"/>
    </source>
</evidence>
<dbReference type="InterPro" id="IPR036259">
    <property type="entry name" value="MFS_trans_sf"/>
</dbReference>
<feature type="transmembrane region" description="Helical" evidence="5">
    <location>
        <begin position="223"/>
        <end position="245"/>
    </location>
</feature>
<gene>
    <name evidence="7" type="ORF">FB566_5205</name>
</gene>
<reference evidence="7 8" key="1">
    <citation type="submission" date="2019-06" db="EMBL/GenBank/DDBJ databases">
        <title>Sequencing the genomes of 1000 actinobacteria strains.</title>
        <authorList>
            <person name="Klenk H.-P."/>
        </authorList>
    </citation>
    <scope>NUCLEOTIDE SEQUENCE [LARGE SCALE GENOMIC DNA]</scope>
    <source>
        <strain evidence="7 8">DSM 45928</strain>
    </source>
</reference>
<dbReference type="Proteomes" id="UP000317043">
    <property type="component" value="Unassembled WGS sequence"/>
</dbReference>
<dbReference type="PROSITE" id="PS50850">
    <property type="entry name" value="MFS"/>
    <property type="match status" value="1"/>
</dbReference>
<feature type="transmembrane region" description="Helical" evidence="5">
    <location>
        <begin position="59"/>
        <end position="82"/>
    </location>
</feature>
<dbReference type="RefSeq" id="WP_246100336.1">
    <property type="nucleotide sequence ID" value="NZ_JBHTGS010000002.1"/>
</dbReference>
<dbReference type="InterPro" id="IPR011701">
    <property type="entry name" value="MFS"/>
</dbReference>
<evidence type="ECO:0000259" key="6">
    <source>
        <dbReference type="PROSITE" id="PS50850"/>
    </source>
</evidence>
<feature type="transmembrane region" description="Helical" evidence="5">
    <location>
        <begin position="177"/>
        <end position="198"/>
    </location>
</feature>
<feature type="transmembrane region" description="Helical" evidence="5">
    <location>
        <begin position="377"/>
        <end position="394"/>
    </location>
</feature>
<comment type="caution">
    <text evidence="7">The sequence shown here is derived from an EMBL/GenBank/DDBJ whole genome shotgun (WGS) entry which is preliminary data.</text>
</comment>
<feature type="transmembrane region" description="Helical" evidence="5">
    <location>
        <begin position="114"/>
        <end position="132"/>
    </location>
</feature>
<keyword evidence="8" id="KW-1185">Reference proteome</keyword>
<accession>A0A543B435</accession>
<dbReference type="InterPro" id="IPR052524">
    <property type="entry name" value="MFS_Cyanate_Porter"/>
</dbReference>
<name>A0A543B435_9ACTN</name>
<dbReference type="InterPro" id="IPR020846">
    <property type="entry name" value="MFS_dom"/>
</dbReference>
<keyword evidence="4 5" id="KW-0472">Membrane</keyword>
<proteinExistence type="predicted"/>
<dbReference type="GO" id="GO:0022857">
    <property type="term" value="F:transmembrane transporter activity"/>
    <property type="evidence" value="ECO:0007669"/>
    <property type="project" value="InterPro"/>
</dbReference>
<feature type="transmembrane region" description="Helical" evidence="5">
    <location>
        <begin position="289"/>
        <end position="306"/>
    </location>
</feature>
<feature type="transmembrane region" description="Helical" evidence="5">
    <location>
        <begin position="349"/>
        <end position="371"/>
    </location>
</feature>
<organism evidence="7 8">
    <name type="scientific">Stackebrandtia endophytica</name>
    <dbReference type="NCBI Taxonomy" id="1496996"/>
    <lineage>
        <taxon>Bacteria</taxon>
        <taxon>Bacillati</taxon>
        <taxon>Actinomycetota</taxon>
        <taxon>Actinomycetes</taxon>
        <taxon>Glycomycetales</taxon>
        <taxon>Glycomycetaceae</taxon>
        <taxon>Stackebrandtia</taxon>
    </lineage>
</organism>
<feature type="transmembrane region" description="Helical" evidence="5">
    <location>
        <begin position="312"/>
        <end position="337"/>
    </location>
</feature>
<feature type="transmembrane region" description="Helical" evidence="5">
    <location>
        <begin position="144"/>
        <end position="165"/>
    </location>
</feature>
<dbReference type="PANTHER" id="PTHR23523">
    <property type="match status" value="1"/>
</dbReference>
<dbReference type="InParanoid" id="A0A543B435"/>
<dbReference type="GO" id="GO:0005886">
    <property type="term" value="C:plasma membrane"/>
    <property type="evidence" value="ECO:0007669"/>
    <property type="project" value="UniProtKB-SubCell"/>
</dbReference>
<evidence type="ECO:0000313" key="7">
    <source>
        <dbReference type="EMBL" id="TQL79595.1"/>
    </source>
</evidence>
<feature type="transmembrane region" description="Helical" evidence="5">
    <location>
        <begin position="89"/>
        <end position="108"/>
    </location>
</feature>